<evidence type="ECO:0000256" key="6">
    <source>
        <dbReference type="ARBA" id="ARBA00022840"/>
    </source>
</evidence>
<sequence length="612" mass="63210">MIEELRITDLGVISRAELELAPGLTVVTGETGAGKTMLLTGLDLLLGGRADAALVRSGAERAVVEGRFVPPPGSPAVARAEEAGGELDDDALLLARSVAAQGRSRAFLGGRSVPQGVLAEVGASLVTVHGQTDQLRLRSGAQQRAALDAFAGPEHEARVAAHRQAHARHREAEAELDRWRAGARARVLEVERLTEALAAIEALEPRAGEDVELREEADRLGNVEELRAAVQAARSALESRDDAADGGEDGGGALAAVEGARRQLEHAQEFDAVLAGWAERLGEVAYLLGDLTGEVGAYLAGLDADPDRLDEVHARRAALTSLARTYGVAWDGPGADASADPAPGSESPSAGGTGESDGGQAPSAAPEPGTVDAVLRWAGHARARLTALTSPDEGEPALERRARELLAARAELTDAVTAARRDAARRLADAVDGELSGLAMGGAHLSVELVAADDVGPAGAEDVTFLLSAHEGAPVRALAQSASGGELSRVMLAIEVALAQRRSDDAAPTFVFDEVDAGVGGRAAVEVGRRLAELARTAQVVVVTHLAQVAAFADRHVVVAKQTTGGGTTTGVTIVTGTEREEELARMLSGDPASSQARRHAAELLERDGVGR</sequence>
<dbReference type="InterPro" id="IPR027417">
    <property type="entry name" value="P-loop_NTPase"/>
</dbReference>
<dbReference type="eggNOG" id="COG0497">
    <property type="taxonomic scope" value="Bacteria"/>
</dbReference>
<evidence type="ECO:0000313" key="11">
    <source>
        <dbReference type="EMBL" id="ACQ80605.1"/>
    </source>
</evidence>
<proteinExistence type="inferred from homology"/>
<dbReference type="STRING" id="471853.Bcav_2355"/>
<dbReference type="GO" id="GO:0005524">
    <property type="term" value="F:ATP binding"/>
    <property type="evidence" value="ECO:0007669"/>
    <property type="project" value="UniProtKB-KW"/>
</dbReference>
<dbReference type="Gene3D" id="3.40.50.300">
    <property type="entry name" value="P-loop containing nucleotide triphosphate hydrolases"/>
    <property type="match status" value="2"/>
</dbReference>
<evidence type="ECO:0000256" key="5">
    <source>
        <dbReference type="ARBA" id="ARBA00022763"/>
    </source>
</evidence>
<dbReference type="InterPro" id="IPR004604">
    <property type="entry name" value="DNA_recomb/repair_RecN"/>
</dbReference>
<feature type="domain" description="RecF/RecN/SMC N-terminal" evidence="10">
    <location>
        <begin position="2"/>
        <end position="564"/>
    </location>
</feature>
<keyword evidence="5" id="KW-0227">DNA damage</keyword>
<evidence type="ECO:0000256" key="2">
    <source>
        <dbReference type="ARBA" id="ARBA00009441"/>
    </source>
</evidence>
<keyword evidence="6" id="KW-0067">ATP-binding</keyword>
<keyword evidence="12" id="KW-1185">Reference proteome</keyword>
<dbReference type="CDD" id="cd03241">
    <property type="entry name" value="ABC_RecN"/>
    <property type="match status" value="1"/>
</dbReference>
<accession>C5BW04</accession>
<dbReference type="PANTHER" id="PTHR11059">
    <property type="entry name" value="DNA REPAIR PROTEIN RECN"/>
    <property type="match status" value="1"/>
</dbReference>
<dbReference type="GO" id="GO:0006281">
    <property type="term" value="P:DNA repair"/>
    <property type="evidence" value="ECO:0007669"/>
    <property type="project" value="UniProtKB-KW"/>
</dbReference>
<keyword evidence="7" id="KW-0234">DNA repair</keyword>
<feature type="compositionally biased region" description="Low complexity" evidence="9">
    <location>
        <begin position="333"/>
        <end position="350"/>
    </location>
</feature>
<dbReference type="PANTHER" id="PTHR11059:SF0">
    <property type="entry name" value="DNA REPAIR PROTEIN RECN"/>
    <property type="match status" value="1"/>
</dbReference>
<protein>
    <recommendedName>
        <fullName evidence="3">DNA repair protein RecN</fullName>
    </recommendedName>
    <alternativeName>
        <fullName evidence="8">Recombination protein N</fullName>
    </alternativeName>
</protein>
<reference evidence="11 12" key="1">
    <citation type="journal article" date="2009" name="Stand. Genomic Sci.">
        <title>Complete genome sequence of Beutenbergia cavernae type strain (HKI 0122).</title>
        <authorList>
            <person name="Land M."/>
            <person name="Pukall R."/>
            <person name="Abt B."/>
            <person name="Goker M."/>
            <person name="Rohde M."/>
            <person name="Glavina Del Rio T."/>
            <person name="Tice H."/>
            <person name="Copeland A."/>
            <person name="Cheng J.F."/>
            <person name="Lucas S."/>
            <person name="Chen F."/>
            <person name="Nolan M."/>
            <person name="Bruce D."/>
            <person name="Goodwin L."/>
            <person name="Pitluck S."/>
            <person name="Ivanova N."/>
            <person name="Mavromatis K."/>
            <person name="Ovchinnikova G."/>
            <person name="Pati A."/>
            <person name="Chen A."/>
            <person name="Palaniappan K."/>
            <person name="Hauser L."/>
            <person name="Chang Y.J."/>
            <person name="Jefferies C.C."/>
            <person name="Saunders E."/>
            <person name="Brettin T."/>
            <person name="Detter J.C."/>
            <person name="Han C."/>
            <person name="Chain P."/>
            <person name="Bristow J."/>
            <person name="Eisen J.A."/>
            <person name="Markowitz V."/>
            <person name="Hugenholtz P."/>
            <person name="Kyrpides N.C."/>
            <person name="Klenk H.P."/>
            <person name="Lapidus A."/>
        </authorList>
    </citation>
    <scope>NUCLEOTIDE SEQUENCE [LARGE SCALE GENOMIC DNA]</scope>
    <source>
        <strain evidence="12">ATCC BAA-8 / DSM 12333 / NBRC 16432</strain>
    </source>
</reference>
<gene>
    <name evidence="11" type="ordered locus">Bcav_2355</name>
</gene>
<dbReference type="EMBL" id="CP001618">
    <property type="protein sequence ID" value="ACQ80605.1"/>
    <property type="molecule type" value="Genomic_DNA"/>
</dbReference>
<evidence type="ECO:0000259" key="10">
    <source>
        <dbReference type="Pfam" id="PF02463"/>
    </source>
</evidence>
<dbReference type="GO" id="GO:0006310">
    <property type="term" value="P:DNA recombination"/>
    <property type="evidence" value="ECO:0007669"/>
    <property type="project" value="InterPro"/>
</dbReference>
<evidence type="ECO:0000256" key="8">
    <source>
        <dbReference type="ARBA" id="ARBA00033408"/>
    </source>
</evidence>
<comment type="similarity">
    <text evidence="2">Belongs to the RecN family.</text>
</comment>
<dbReference type="OrthoDB" id="9806954at2"/>
<dbReference type="SUPFAM" id="SSF52540">
    <property type="entry name" value="P-loop containing nucleoside triphosphate hydrolases"/>
    <property type="match status" value="2"/>
</dbReference>
<dbReference type="AlphaFoldDB" id="C5BW04"/>
<evidence type="ECO:0000256" key="1">
    <source>
        <dbReference type="ARBA" id="ARBA00003618"/>
    </source>
</evidence>
<comment type="function">
    <text evidence="1">May be involved in recombinational repair of damaged DNA.</text>
</comment>
<dbReference type="PIRSF" id="PIRSF003128">
    <property type="entry name" value="RecN"/>
    <property type="match status" value="1"/>
</dbReference>
<evidence type="ECO:0000256" key="3">
    <source>
        <dbReference type="ARBA" id="ARBA00021315"/>
    </source>
</evidence>
<evidence type="ECO:0000256" key="9">
    <source>
        <dbReference type="SAM" id="MobiDB-lite"/>
    </source>
</evidence>
<dbReference type="Pfam" id="PF02463">
    <property type="entry name" value="SMC_N"/>
    <property type="match status" value="1"/>
</dbReference>
<dbReference type="InterPro" id="IPR003395">
    <property type="entry name" value="RecF/RecN/SMC_N"/>
</dbReference>
<dbReference type="KEGG" id="bcv:Bcav_2355"/>
<organism evidence="11 12">
    <name type="scientific">Beutenbergia cavernae (strain ATCC BAA-8 / DSM 12333 / CCUG 43141 / JCM 11478 / NBRC 16432 / NCIMB 13614 / HKI 0122)</name>
    <dbReference type="NCBI Taxonomy" id="471853"/>
    <lineage>
        <taxon>Bacteria</taxon>
        <taxon>Bacillati</taxon>
        <taxon>Actinomycetota</taxon>
        <taxon>Actinomycetes</taxon>
        <taxon>Micrococcales</taxon>
        <taxon>Beutenbergiaceae</taxon>
        <taxon>Beutenbergia</taxon>
    </lineage>
</organism>
<evidence type="ECO:0000256" key="7">
    <source>
        <dbReference type="ARBA" id="ARBA00023204"/>
    </source>
</evidence>
<evidence type="ECO:0000313" key="12">
    <source>
        <dbReference type="Proteomes" id="UP000007962"/>
    </source>
</evidence>
<dbReference type="GO" id="GO:0009432">
    <property type="term" value="P:SOS response"/>
    <property type="evidence" value="ECO:0007669"/>
    <property type="project" value="TreeGrafter"/>
</dbReference>
<dbReference type="Proteomes" id="UP000007962">
    <property type="component" value="Chromosome"/>
</dbReference>
<keyword evidence="4" id="KW-0547">Nucleotide-binding</keyword>
<evidence type="ECO:0000256" key="4">
    <source>
        <dbReference type="ARBA" id="ARBA00022741"/>
    </source>
</evidence>
<dbReference type="HOGENOM" id="CLU_018297_3_0_11"/>
<dbReference type="GO" id="GO:0043590">
    <property type="term" value="C:bacterial nucleoid"/>
    <property type="evidence" value="ECO:0007669"/>
    <property type="project" value="TreeGrafter"/>
</dbReference>
<name>C5BW04_BEUC1</name>
<feature type="region of interest" description="Disordered" evidence="9">
    <location>
        <begin position="333"/>
        <end position="368"/>
    </location>
</feature>
<dbReference type="RefSeq" id="WP_015882845.1">
    <property type="nucleotide sequence ID" value="NC_012669.1"/>
</dbReference>